<comment type="catalytic activity">
    <reaction evidence="9">
        <text>L-seryl-[protein] + ATP = O-phospho-L-seryl-[protein] + ADP + H(+)</text>
        <dbReference type="Rhea" id="RHEA:17989"/>
        <dbReference type="Rhea" id="RHEA-COMP:9863"/>
        <dbReference type="Rhea" id="RHEA-COMP:11604"/>
        <dbReference type="ChEBI" id="CHEBI:15378"/>
        <dbReference type="ChEBI" id="CHEBI:29999"/>
        <dbReference type="ChEBI" id="CHEBI:30616"/>
        <dbReference type="ChEBI" id="CHEBI:83421"/>
        <dbReference type="ChEBI" id="CHEBI:456216"/>
        <dbReference type="EC" id="2.7.11.22"/>
    </reaction>
</comment>
<dbReference type="Gene3D" id="3.30.200.20">
    <property type="entry name" value="Phosphorylase Kinase, domain 1"/>
    <property type="match status" value="1"/>
</dbReference>
<dbReference type="EC" id="2.7.11.22" evidence="2"/>
<dbReference type="PROSITE" id="PS00108">
    <property type="entry name" value="PROTEIN_KINASE_ST"/>
    <property type="match status" value="1"/>
</dbReference>
<evidence type="ECO:0000256" key="7">
    <source>
        <dbReference type="ARBA" id="ARBA00022840"/>
    </source>
</evidence>
<evidence type="ECO:0000256" key="3">
    <source>
        <dbReference type="ARBA" id="ARBA00022527"/>
    </source>
</evidence>
<dbReference type="InterPro" id="IPR017441">
    <property type="entry name" value="Protein_kinase_ATP_BS"/>
</dbReference>
<evidence type="ECO:0000259" key="13">
    <source>
        <dbReference type="PROSITE" id="PS50011"/>
    </source>
</evidence>
<evidence type="ECO:0000256" key="8">
    <source>
        <dbReference type="ARBA" id="ARBA00047811"/>
    </source>
</evidence>
<dbReference type="PROSITE" id="PS50011">
    <property type="entry name" value="PROTEIN_KINASE_DOM"/>
    <property type="match status" value="1"/>
</dbReference>
<dbReference type="GO" id="GO:0007346">
    <property type="term" value="P:regulation of mitotic cell cycle"/>
    <property type="evidence" value="ECO:0007669"/>
    <property type="project" value="TreeGrafter"/>
</dbReference>
<feature type="binding site" evidence="10">
    <location>
        <position position="46"/>
    </location>
    <ligand>
        <name>ATP</name>
        <dbReference type="ChEBI" id="CHEBI:30616"/>
    </ligand>
</feature>
<evidence type="ECO:0000256" key="1">
    <source>
        <dbReference type="ARBA" id="ARBA00006485"/>
    </source>
</evidence>
<gene>
    <name evidence="14" type="ORF">DTER00134_LOCUS1325</name>
</gene>
<dbReference type="InterPro" id="IPR050108">
    <property type="entry name" value="CDK"/>
</dbReference>
<evidence type="ECO:0000256" key="9">
    <source>
        <dbReference type="ARBA" id="ARBA00048367"/>
    </source>
</evidence>
<feature type="compositionally biased region" description="Basic and acidic residues" evidence="12">
    <location>
        <begin position="375"/>
        <end position="397"/>
    </location>
</feature>
<keyword evidence="6" id="KW-0418">Kinase</keyword>
<evidence type="ECO:0000256" key="4">
    <source>
        <dbReference type="ARBA" id="ARBA00022679"/>
    </source>
</evidence>
<dbReference type="GO" id="GO:0005634">
    <property type="term" value="C:nucleus"/>
    <property type="evidence" value="ECO:0007669"/>
    <property type="project" value="TreeGrafter"/>
</dbReference>
<organism evidence="14">
    <name type="scientific">Dunaliella tertiolecta</name>
    <name type="common">Green alga</name>
    <dbReference type="NCBI Taxonomy" id="3047"/>
    <lineage>
        <taxon>Eukaryota</taxon>
        <taxon>Viridiplantae</taxon>
        <taxon>Chlorophyta</taxon>
        <taxon>core chlorophytes</taxon>
        <taxon>Chlorophyceae</taxon>
        <taxon>CS clade</taxon>
        <taxon>Chlamydomonadales</taxon>
        <taxon>Dunaliellaceae</taxon>
        <taxon>Dunaliella</taxon>
    </lineage>
</organism>
<evidence type="ECO:0000256" key="5">
    <source>
        <dbReference type="ARBA" id="ARBA00022741"/>
    </source>
</evidence>
<dbReference type="GO" id="GO:0005524">
    <property type="term" value="F:ATP binding"/>
    <property type="evidence" value="ECO:0007669"/>
    <property type="project" value="UniProtKB-UniRule"/>
</dbReference>
<dbReference type="FunFam" id="1.10.510.10:FF:000624">
    <property type="entry name" value="Mitogen-activated protein kinase"/>
    <property type="match status" value="1"/>
</dbReference>
<dbReference type="SMART" id="SM00220">
    <property type="entry name" value="S_TKc"/>
    <property type="match status" value="1"/>
</dbReference>
<keyword evidence="4" id="KW-0808">Transferase</keyword>
<evidence type="ECO:0000256" key="10">
    <source>
        <dbReference type="PROSITE-ProRule" id="PRU10141"/>
    </source>
</evidence>
<protein>
    <recommendedName>
        <fullName evidence="2">cyclin-dependent kinase</fullName>
        <ecNumber evidence="2">2.7.11.22</ecNumber>
    </recommendedName>
</protein>
<dbReference type="Pfam" id="PF00069">
    <property type="entry name" value="Pkinase"/>
    <property type="match status" value="1"/>
</dbReference>
<dbReference type="Gene3D" id="1.10.510.10">
    <property type="entry name" value="Transferase(Phosphotransferase) domain 1"/>
    <property type="match status" value="1"/>
</dbReference>
<sequence>MSEDLSPLPILDSVTEYEKICRIGEGTYGIVYKARHRGTGDVVALKKVGFNRARDGIPVTSMRELRVLQETCHPNIVRLLKVVTGSKPDSVFLVFEFCQHDMGRLLDTMPRPFTHQEVKSLMKQLLAAVDHCHQRWVMHRDIKMSNLLYTNTGHLKLCDLGLARYFQPFPAVMTPRVVTLWYRAPEVLLGAEVYDEAVDMWSVGCVFGELLRHAPLFPAKTELECLKLHCELLGTPTPSIWKGIEELPHYKTLRLPEQPYNYVKQKLGKAAGGSQAALDLLNRMLMYDPSKRITAAQALRHPFFTERPYPLLPPDMPTFPNNNQGHHQDPHMHTSQPSLPQRHQHHDGRQHPYHSQFHIQSHKRPYPGSQQGLRNQHDAKRLRQADQDRRFGDAFGG</sequence>
<dbReference type="PANTHER" id="PTHR24056">
    <property type="entry name" value="CELL DIVISION PROTEIN KINASE"/>
    <property type="match status" value="1"/>
</dbReference>
<keyword evidence="3 11" id="KW-0723">Serine/threonine-protein kinase</keyword>
<accession>A0A7S3QM04</accession>
<dbReference type="PROSITE" id="PS00107">
    <property type="entry name" value="PROTEIN_KINASE_ATP"/>
    <property type="match status" value="1"/>
</dbReference>
<feature type="domain" description="Protein kinase" evidence="13">
    <location>
        <begin position="17"/>
        <end position="304"/>
    </location>
</feature>
<dbReference type="PANTHER" id="PTHR24056:SF107">
    <property type="entry name" value="CYCLIN-DEPENDENT KINASE 11A-RELATED"/>
    <property type="match status" value="1"/>
</dbReference>
<reference evidence="14" key="1">
    <citation type="submission" date="2021-01" db="EMBL/GenBank/DDBJ databases">
        <authorList>
            <person name="Corre E."/>
            <person name="Pelletier E."/>
            <person name="Niang G."/>
            <person name="Scheremetjew M."/>
            <person name="Finn R."/>
            <person name="Kale V."/>
            <person name="Holt S."/>
            <person name="Cochrane G."/>
            <person name="Meng A."/>
            <person name="Brown T."/>
            <person name="Cohen L."/>
        </authorList>
    </citation>
    <scope>NUCLEOTIDE SEQUENCE</scope>
    <source>
        <strain evidence="14">CCMP1320</strain>
    </source>
</reference>
<evidence type="ECO:0000256" key="11">
    <source>
        <dbReference type="RuleBase" id="RU000304"/>
    </source>
</evidence>
<evidence type="ECO:0000256" key="6">
    <source>
        <dbReference type="ARBA" id="ARBA00022777"/>
    </source>
</evidence>
<keyword evidence="7 10" id="KW-0067">ATP-binding</keyword>
<dbReference type="SUPFAM" id="SSF56112">
    <property type="entry name" value="Protein kinase-like (PK-like)"/>
    <property type="match status" value="1"/>
</dbReference>
<proteinExistence type="inferred from homology"/>
<evidence type="ECO:0000256" key="12">
    <source>
        <dbReference type="SAM" id="MobiDB-lite"/>
    </source>
</evidence>
<comment type="catalytic activity">
    <reaction evidence="8">
        <text>L-threonyl-[protein] + ATP = O-phospho-L-threonyl-[protein] + ADP + H(+)</text>
        <dbReference type="Rhea" id="RHEA:46608"/>
        <dbReference type="Rhea" id="RHEA-COMP:11060"/>
        <dbReference type="Rhea" id="RHEA-COMP:11605"/>
        <dbReference type="ChEBI" id="CHEBI:15378"/>
        <dbReference type="ChEBI" id="CHEBI:30013"/>
        <dbReference type="ChEBI" id="CHEBI:30616"/>
        <dbReference type="ChEBI" id="CHEBI:61977"/>
        <dbReference type="ChEBI" id="CHEBI:456216"/>
        <dbReference type="EC" id="2.7.11.22"/>
    </reaction>
</comment>
<dbReference type="InterPro" id="IPR011009">
    <property type="entry name" value="Kinase-like_dom_sf"/>
</dbReference>
<feature type="compositionally biased region" description="Basic residues" evidence="12">
    <location>
        <begin position="342"/>
        <end position="352"/>
    </location>
</feature>
<name>A0A7S3QM04_DUNTE</name>
<dbReference type="InterPro" id="IPR008271">
    <property type="entry name" value="Ser/Thr_kinase_AS"/>
</dbReference>
<evidence type="ECO:0000256" key="2">
    <source>
        <dbReference type="ARBA" id="ARBA00012425"/>
    </source>
</evidence>
<dbReference type="FunFam" id="3.30.200.20:FF:000124">
    <property type="entry name" value="Cyclin-dependent kinase 4"/>
    <property type="match status" value="1"/>
</dbReference>
<keyword evidence="5 10" id="KW-0547">Nucleotide-binding</keyword>
<dbReference type="InterPro" id="IPR000719">
    <property type="entry name" value="Prot_kinase_dom"/>
</dbReference>
<evidence type="ECO:0000313" key="14">
    <source>
        <dbReference type="EMBL" id="CAE0486286.1"/>
    </source>
</evidence>
<comment type="similarity">
    <text evidence="1">Belongs to the protein kinase superfamily. CMGC Ser/Thr protein kinase family. CDC2/CDKX subfamily.</text>
</comment>
<dbReference type="EMBL" id="HBIP01003076">
    <property type="protein sequence ID" value="CAE0486286.1"/>
    <property type="molecule type" value="Transcribed_RNA"/>
</dbReference>
<feature type="region of interest" description="Disordered" evidence="12">
    <location>
        <begin position="311"/>
        <end position="397"/>
    </location>
</feature>
<dbReference type="AlphaFoldDB" id="A0A7S3QM04"/>
<dbReference type="GO" id="GO:0004693">
    <property type="term" value="F:cyclin-dependent protein serine/threonine kinase activity"/>
    <property type="evidence" value="ECO:0007669"/>
    <property type="project" value="UniProtKB-EC"/>
</dbReference>